<dbReference type="GO" id="GO:0005634">
    <property type="term" value="C:nucleus"/>
    <property type="evidence" value="ECO:0007669"/>
    <property type="project" value="TreeGrafter"/>
</dbReference>
<reference evidence="3" key="1">
    <citation type="submission" date="2024-01" db="EMBL/GenBank/DDBJ databases">
        <authorList>
            <person name="Webb A."/>
        </authorList>
    </citation>
    <scope>NUCLEOTIDE SEQUENCE</scope>
    <source>
        <strain evidence="3">Pm1</strain>
    </source>
</reference>
<gene>
    <name evidence="3" type="ORF">PM001_LOCUS15609</name>
</gene>
<dbReference type="PANTHER" id="PTHR19303">
    <property type="entry name" value="TRANSPOSON"/>
    <property type="match status" value="1"/>
</dbReference>
<dbReference type="Proteomes" id="UP001162060">
    <property type="component" value="Unassembled WGS sequence"/>
</dbReference>
<comment type="caution">
    <text evidence="3">The sequence shown here is derived from an EMBL/GenBank/DDBJ whole genome shotgun (WGS) entry which is preliminary data.</text>
</comment>
<dbReference type="Pfam" id="PF03184">
    <property type="entry name" value="DDE_1"/>
    <property type="match status" value="1"/>
</dbReference>
<dbReference type="InterPro" id="IPR050863">
    <property type="entry name" value="CenT-Element_Derived"/>
</dbReference>
<dbReference type="InterPro" id="IPR004875">
    <property type="entry name" value="DDE_SF_endonuclease_dom"/>
</dbReference>
<evidence type="ECO:0000259" key="2">
    <source>
        <dbReference type="PROSITE" id="PS51253"/>
    </source>
</evidence>
<evidence type="ECO:0000313" key="3">
    <source>
        <dbReference type="EMBL" id="CAK7930459.1"/>
    </source>
</evidence>
<dbReference type="Gene3D" id="1.10.10.60">
    <property type="entry name" value="Homeodomain-like"/>
    <property type="match status" value="2"/>
</dbReference>
<dbReference type="Pfam" id="PF03221">
    <property type="entry name" value="HTH_Tnp_Tc5"/>
    <property type="match status" value="1"/>
</dbReference>
<organism evidence="3 4">
    <name type="scientific">Peronospora matthiolae</name>
    <dbReference type="NCBI Taxonomy" id="2874970"/>
    <lineage>
        <taxon>Eukaryota</taxon>
        <taxon>Sar</taxon>
        <taxon>Stramenopiles</taxon>
        <taxon>Oomycota</taxon>
        <taxon>Peronosporomycetes</taxon>
        <taxon>Peronosporales</taxon>
        <taxon>Peronosporaceae</taxon>
        <taxon>Peronospora</taxon>
    </lineage>
</organism>
<dbReference type="PANTHER" id="PTHR19303:SF73">
    <property type="entry name" value="PROTEIN PDC2"/>
    <property type="match status" value="1"/>
</dbReference>
<dbReference type="EMBL" id="CAKLBY020000167">
    <property type="protein sequence ID" value="CAK7930459.1"/>
    <property type="molecule type" value="Genomic_DNA"/>
</dbReference>
<evidence type="ECO:0000313" key="4">
    <source>
        <dbReference type="Proteomes" id="UP001162060"/>
    </source>
</evidence>
<sequence length="514" mass="58330">MASTRDPPEKTIHPRTTFTNAQRLQICTHREQNPNLTQNQLATWAHETFELPRKPSQAMISKLLKRKPDLEIMTTEELTCKSRRTVRFPRLDTALARWVSYCEETGVTVTGESIRLKAVKFAEILQIDTPLTFSNGWLYKFNERHGFGSLKSHKESKTSSEEAVADLQRRLHAFDPRNVFSMDETGLLFTLFPDQTGKQTSKRLTIALCCNADGSEKLPLLLIGKTEKPRGFTHLTASEENYKCNQHALMTREFFLEWITNLDAKFRKEQRKCVLIIDHSAVHAGFNAEELKNVEVVFLPLGTVKNLHPLTAGIVAAFKRRYRQRQIQHMLDHMDADAGARTLVKLDSVGVRQAMSWCNECWNAVPSSLIVRCWQDAALLFSNSFDDTSDCRGQEDAISEELAVMLTYLHATNPLSVEELLNLPEESVIMDDPTDEDFCTPVESARVAVQPKTGNAADAENGLSVEELKEHLKWIAKLLLYANEKDMSAESVSGMRILQRDFRNQLDKKQSSSS</sequence>
<dbReference type="InterPro" id="IPR009057">
    <property type="entry name" value="Homeodomain-like_sf"/>
</dbReference>
<proteinExistence type="predicted"/>
<dbReference type="SMART" id="SM00674">
    <property type="entry name" value="CENPB"/>
    <property type="match status" value="1"/>
</dbReference>
<evidence type="ECO:0000256" key="1">
    <source>
        <dbReference type="ARBA" id="ARBA00023125"/>
    </source>
</evidence>
<dbReference type="PROSITE" id="PS51253">
    <property type="entry name" value="HTH_CENPB"/>
    <property type="match status" value="1"/>
</dbReference>
<keyword evidence="1" id="KW-0238">DNA-binding</keyword>
<dbReference type="GO" id="GO:0003677">
    <property type="term" value="F:DNA binding"/>
    <property type="evidence" value="ECO:0007669"/>
    <property type="project" value="UniProtKB-KW"/>
</dbReference>
<protein>
    <recommendedName>
        <fullName evidence="2">HTH CENPB-type domain-containing protein</fullName>
    </recommendedName>
</protein>
<dbReference type="AlphaFoldDB" id="A0AAV1U7C4"/>
<dbReference type="InterPro" id="IPR006600">
    <property type="entry name" value="HTH_CenpB_DNA-bd_dom"/>
</dbReference>
<dbReference type="SUPFAM" id="SSF46689">
    <property type="entry name" value="Homeodomain-like"/>
    <property type="match status" value="1"/>
</dbReference>
<feature type="domain" description="HTH CENPB-type" evidence="2">
    <location>
        <begin position="79"/>
        <end position="151"/>
    </location>
</feature>
<name>A0AAV1U7C4_9STRA</name>
<accession>A0AAV1U7C4</accession>